<name>A0A1J4QDL4_9GAMM</name>
<organism evidence="3 4">
    <name type="scientific">Oceanisphaera psychrotolerans</name>
    <dbReference type="NCBI Taxonomy" id="1414654"/>
    <lineage>
        <taxon>Bacteria</taxon>
        <taxon>Pseudomonadati</taxon>
        <taxon>Pseudomonadota</taxon>
        <taxon>Gammaproteobacteria</taxon>
        <taxon>Aeromonadales</taxon>
        <taxon>Aeromonadaceae</taxon>
        <taxon>Oceanisphaera</taxon>
    </lineage>
</organism>
<sequence length="86" mass="9943">MDLNNEVERLLRQALPLDELYIKSEGSHFEVIAVSTDFTDMSRLKRQQAINGPLMELIAQNAIHALTVKTFTPEQWARERKFIMPS</sequence>
<dbReference type="SUPFAM" id="SSF82657">
    <property type="entry name" value="BolA-like"/>
    <property type="match status" value="1"/>
</dbReference>
<dbReference type="GO" id="GO:0051301">
    <property type="term" value="P:cell division"/>
    <property type="evidence" value="ECO:0007669"/>
    <property type="project" value="UniProtKB-KW"/>
</dbReference>
<protein>
    <submittedName>
        <fullName evidence="3">Cell division protein BolA</fullName>
    </submittedName>
</protein>
<dbReference type="PANTHER" id="PTHR46229">
    <property type="entry name" value="BOLA TRANSCRIPTION REGULATOR"/>
    <property type="match status" value="1"/>
</dbReference>
<dbReference type="OrthoDB" id="9812890at2"/>
<gene>
    <name evidence="3" type="ORF">BFR47_13320</name>
</gene>
<dbReference type="Gene3D" id="3.30.300.90">
    <property type="entry name" value="BolA-like"/>
    <property type="match status" value="1"/>
</dbReference>
<dbReference type="PANTHER" id="PTHR46229:SF4">
    <property type="entry name" value="ACID STRESS PROTEIN IBAG"/>
    <property type="match status" value="1"/>
</dbReference>
<dbReference type="Proteomes" id="UP000243073">
    <property type="component" value="Unassembled WGS sequence"/>
</dbReference>
<reference evidence="3 4" key="1">
    <citation type="submission" date="2016-07" db="EMBL/GenBank/DDBJ databases">
        <title>Draft Genome Sequence of Oceanisphaera psychrotolerans, isolated from coastal sediment samples.</title>
        <authorList>
            <person name="Zhuo S."/>
            <person name="Ruan Z."/>
        </authorList>
    </citation>
    <scope>NUCLEOTIDE SEQUENCE [LARGE SCALE GENOMIC DNA]</scope>
    <source>
        <strain evidence="3 4">LAM-WHM-ZC</strain>
    </source>
</reference>
<evidence type="ECO:0000256" key="1">
    <source>
        <dbReference type="ARBA" id="ARBA00005578"/>
    </source>
</evidence>
<keyword evidence="3" id="KW-0131">Cell cycle</keyword>
<dbReference type="STRING" id="1414654.BFR47_13320"/>
<dbReference type="Pfam" id="PF01722">
    <property type="entry name" value="BolA"/>
    <property type="match status" value="1"/>
</dbReference>
<proteinExistence type="inferred from homology"/>
<dbReference type="PIRSF" id="PIRSF003113">
    <property type="entry name" value="BolA"/>
    <property type="match status" value="1"/>
</dbReference>
<accession>A0A1J4QDL4</accession>
<dbReference type="AlphaFoldDB" id="A0A1J4QDL4"/>
<evidence type="ECO:0000313" key="4">
    <source>
        <dbReference type="Proteomes" id="UP000243073"/>
    </source>
</evidence>
<evidence type="ECO:0000256" key="2">
    <source>
        <dbReference type="RuleBase" id="RU003860"/>
    </source>
</evidence>
<dbReference type="InterPro" id="IPR036065">
    <property type="entry name" value="BolA-like_sf"/>
</dbReference>
<comment type="similarity">
    <text evidence="1 2">Belongs to the BolA/IbaG family.</text>
</comment>
<keyword evidence="3" id="KW-0132">Cell division</keyword>
<dbReference type="EMBL" id="MDKE01000017">
    <property type="protein sequence ID" value="OIN10239.1"/>
    <property type="molecule type" value="Genomic_DNA"/>
</dbReference>
<keyword evidence="4" id="KW-1185">Reference proteome</keyword>
<dbReference type="InterPro" id="IPR002634">
    <property type="entry name" value="BolA"/>
</dbReference>
<comment type="caution">
    <text evidence="3">The sequence shown here is derived from an EMBL/GenBank/DDBJ whole genome shotgun (WGS) entry which is preliminary data.</text>
</comment>
<dbReference type="RefSeq" id="WP_071472477.1">
    <property type="nucleotide sequence ID" value="NZ_MDKE01000017.1"/>
</dbReference>
<evidence type="ECO:0000313" key="3">
    <source>
        <dbReference type="EMBL" id="OIN10239.1"/>
    </source>
</evidence>
<dbReference type="InterPro" id="IPR050961">
    <property type="entry name" value="BolA/IbaG_stress_morph_reg"/>
</dbReference>